<accession>A0A0J7N246</accession>
<feature type="region of interest" description="Disordered" evidence="1">
    <location>
        <begin position="1"/>
        <end position="29"/>
    </location>
</feature>
<keyword evidence="3" id="KW-1185">Reference proteome</keyword>
<feature type="compositionally biased region" description="Low complexity" evidence="1">
    <location>
        <begin position="387"/>
        <end position="397"/>
    </location>
</feature>
<organism evidence="2 3">
    <name type="scientific">Lasius niger</name>
    <name type="common">Black garden ant</name>
    <dbReference type="NCBI Taxonomy" id="67767"/>
    <lineage>
        <taxon>Eukaryota</taxon>
        <taxon>Metazoa</taxon>
        <taxon>Ecdysozoa</taxon>
        <taxon>Arthropoda</taxon>
        <taxon>Hexapoda</taxon>
        <taxon>Insecta</taxon>
        <taxon>Pterygota</taxon>
        <taxon>Neoptera</taxon>
        <taxon>Endopterygota</taxon>
        <taxon>Hymenoptera</taxon>
        <taxon>Apocrita</taxon>
        <taxon>Aculeata</taxon>
        <taxon>Formicoidea</taxon>
        <taxon>Formicidae</taxon>
        <taxon>Formicinae</taxon>
        <taxon>Lasius</taxon>
        <taxon>Lasius</taxon>
    </lineage>
</organism>
<sequence>MEFAEMPQPQHQPQSQPQPHIERDSGSSLPLQQAPASFFFSLLTSTGVRMLQLNMRRSTVVTVTKFRSTLGTSKQFDVAAKAALQEIVFREELEADWLDTNRVEQTRLRRGEASCSRERSSRKINQISEIMIEDNLIEDLLLPQGIRTPSGGRTDFMVPEVSASLSSVGPALSLTTGKEHQITTVISKTVPDTRDPSELTFVDCASTIEEELQLRPDAPGLEPEPTATSTPGYITGIKRNAKKASPNAPSEDSGAKLSGVRSPWVVLRKLKTRPRKRKPKEGSPDIEEDQEEIFSTPASSGSEINLEVRDKTEEIKKSRKILLSSDAPLSGESSDVEYTGTKYLKPASTRSLRPRGKKPQTAPVDFSEKIMDISPARKASNSDRSCKSGGSKGSKTNKTSKKSNAPTIESSSDEEDEGEDFAPEILRIMSATKLEAKGLNGLRKMEAWRSGSKSFSGEISGKMKRKLAVLIDVVNTLIFNVEASGDSDTSELKYKNLLVELEKMKFEDIRKNRSWTK</sequence>
<evidence type="ECO:0000313" key="3">
    <source>
        <dbReference type="Proteomes" id="UP000036403"/>
    </source>
</evidence>
<dbReference type="EMBL" id="LBMM01011643">
    <property type="protein sequence ID" value="KMQ86725.1"/>
    <property type="molecule type" value="Genomic_DNA"/>
</dbReference>
<dbReference type="Proteomes" id="UP000036403">
    <property type="component" value="Unassembled WGS sequence"/>
</dbReference>
<name>A0A0J7N246_LASNI</name>
<feature type="region of interest" description="Disordered" evidence="1">
    <location>
        <begin position="347"/>
        <end position="419"/>
    </location>
</feature>
<protein>
    <submittedName>
        <fullName evidence="2">Uncharacterized protein</fullName>
    </submittedName>
</protein>
<feature type="region of interest" description="Disordered" evidence="1">
    <location>
        <begin position="213"/>
        <end position="305"/>
    </location>
</feature>
<feature type="compositionally biased region" description="Basic residues" evidence="1">
    <location>
        <begin position="268"/>
        <end position="279"/>
    </location>
</feature>
<feature type="compositionally biased region" description="Low complexity" evidence="1">
    <location>
        <begin position="7"/>
        <end position="19"/>
    </location>
</feature>
<proteinExistence type="predicted"/>
<reference evidence="2 3" key="1">
    <citation type="submission" date="2015-04" db="EMBL/GenBank/DDBJ databases">
        <title>Lasius niger genome sequencing.</title>
        <authorList>
            <person name="Konorov E.A."/>
            <person name="Nikitin M.A."/>
            <person name="Kirill M.V."/>
            <person name="Chang P."/>
        </authorList>
    </citation>
    <scope>NUCLEOTIDE SEQUENCE [LARGE SCALE GENOMIC DNA]</scope>
    <source>
        <tissue evidence="2">Whole</tissue>
    </source>
</reference>
<dbReference type="PaxDb" id="67767-A0A0J7N246"/>
<comment type="caution">
    <text evidence="2">The sequence shown here is derived from an EMBL/GenBank/DDBJ whole genome shotgun (WGS) entry which is preliminary data.</text>
</comment>
<evidence type="ECO:0000256" key="1">
    <source>
        <dbReference type="SAM" id="MobiDB-lite"/>
    </source>
</evidence>
<dbReference type="AlphaFoldDB" id="A0A0J7N246"/>
<gene>
    <name evidence="2" type="ORF">RF55_14230</name>
</gene>
<evidence type="ECO:0000313" key="2">
    <source>
        <dbReference type="EMBL" id="KMQ86725.1"/>
    </source>
</evidence>